<evidence type="ECO:0000259" key="2">
    <source>
        <dbReference type="PROSITE" id="PS50184"/>
    </source>
</evidence>
<dbReference type="PROSITE" id="PS50184">
    <property type="entry name" value="VWFC_2"/>
    <property type="match status" value="1"/>
</dbReference>
<feature type="domain" description="VWFC" evidence="2">
    <location>
        <begin position="185"/>
        <end position="251"/>
    </location>
</feature>
<dbReference type="PROSITE" id="PS01208">
    <property type="entry name" value="VWFC_1"/>
    <property type="match status" value="1"/>
</dbReference>
<feature type="region of interest" description="Disordered" evidence="1">
    <location>
        <begin position="336"/>
        <end position="368"/>
    </location>
</feature>
<accession>A0ABY7ER75</accession>
<protein>
    <submittedName>
        <fullName evidence="3">SAS-like protein</fullName>
    </submittedName>
</protein>
<dbReference type="InterPro" id="IPR001007">
    <property type="entry name" value="VWF_dom"/>
</dbReference>
<dbReference type="SMART" id="SM00214">
    <property type="entry name" value="VWC"/>
    <property type="match status" value="2"/>
</dbReference>
<sequence length="368" mass="39290">MWWFSPSQEAFLLPQLRLTSLEESVIVSTKVTATSKQRHGKMAASTTVCAKFPPLPAACHMIPDPSNACCQIPKCDFTGVVTSMTNAVTQPSFTNPPQPTQAPQIFTTSAPKMCIYKGMQYSEGQQWFDGCDFKCTCVNAMVGYHQCSPRCPQFFNVPAGCTEVPDPNDPACCKVPQCIPTPPPGFCTYKGRQYQGGATWDDGCDYTCLCEDASSGRYSCTDRCPSYGALPPQCKMVPDFTNPCCQKPTCDFSGSFTDITGTLTPVPNPGGPTLVPNPNPNPCHMITDPNDSCCRMPTCDFTPTSGGINGSGPTLAPNPNPTMVPTKVPGVIIGHANTPAPTPGPDGSTQAPMPLNARSTRAFRPSVT</sequence>
<dbReference type="Proteomes" id="UP001164746">
    <property type="component" value="Chromosome 8"/>
</dbReference>
<evidence type="ECO:0000313" key="3">
    <source>
        <dbReference type="EMBL" id="WAR12448.1"/>
    </source>
</evidence>
<evidence type="ECO:0000256" key="1">
    <source>
        <dbReference type="SAM" id="MobiDB-lite"/>
    </source>
</evidence>
<reference evidence="3" key="1">
    <citation type="submission" date="2022-11" db="EMBL/GenBank/DDBJ databases">
        <title>Centuries of genome instability and evolution in soft-shell clam transmissible cancer (bioRxiv).</title>
        <authorList>
            <person name="Hart S.F.M."/>
            <person name="Yonemitsu M.A."/>
            <person name="Giersch R.M."/>
            <person name="Beal B.F."/>
            <person name="Arriagada G."/>
            <person name="Davis B.W."/>
            <person name="Ostrander E.A."/>
            <person name="Goff S.P."/>
            <person name="Metzger M.J."/>
        </authorList>
    </citation>
    <scope>NUCLEOTIDE SEQUENCE</scope>
    <source>
        <strain evidence="3">MELC-2E11</strain>
        <tissue evidence="3">Siphon/mantle</tissue>
    </source>
</reference>
<keyword evidence="4" id="KW-1185">Reference proteome</keyword>
<proteinExistence type="predicted"/>
<gene>
    <name evidence="3" type="ORF">MAR_026628</name>
</gene>
<organism evidence="3 4">
    <name type="scientific">Mya arenaria</name>
    <name type="common">Soft-shell clam</name>
    <dbReference type="NCBI Taxonomy" id="6604"/>
    <lineage>
        <taxon>Eukaryota</taxon>
        <taxon>Metazoa</taxon>
        <taxon>Spiralia</taxon>
        <taxon>Lophotrochozoa</taxon>
        <taxon>Mollusca</taxon>
        <taxon>Bivalvia</taxon>
        <taxon>Autobranchia</taxon>
        <taxon>Heteroconchia</taxon>
        <taxon>Euheterodonta</taxon>
        <taxon>Imparidentia</taxon>
        <taxon>Neoheterodontei</taxon>
        <taxon>Myida</taxon>
        <taxon>Myoidea</taxon>
        <taxon>Myidae</taxon>
        <taxon>Mya</taxon>
    </lineage>
</organism>
<dbReference type="EMBL" id="CP111019">
    <property type="protein sequence ID" value="WAR12448.1"/>
    <property type="molecule type" value="Genomic_DNA"/>
</dbReference>
<name>A0ABY7ER75_MYAAR</name>
<evidence type="ECO:0000313" key="4">
    <source>
        <dbReference type="Proteomes" id="UP001164746"/>
    </source>
</evidence>